<sequence length="256" mass="29218">MEAFKKRFQKFIETESLTGDQILNCDESGLNYKILPSKSLAARTEMAATGYNHSTERLTILACSNATANLKMDLAMIGKSKNPRPLKTVSRNAPPLKYYNQKNLWMSSGVFKDWFFKEFIPLTEKFLEENNQPRKANLLLDNAPTHPHAEELSKLCHQGNVSAPQCNRHTKLLSTIIEEIEGSHDMTEKLKCINVKDVGHWVTRARADCNVSLDVRMNLCKKLSLLPIAMTTKLKIKIKHELFSLSEFHIMTELRL</sequence>
<organism evidence="2 3">
    <name type="scientific">Dryococelus australis</name>
    <dbReference type="NCBI Taxonomy" id="614101"/>
    <lineage>
        <taxon>Eukaryota</taxon>
        <taxon>Metazoa</taxon>
        <taxon>Ecdysozoa</taxon>
        <taxon>Arthropoda</taxon>
        <taxon>Hexapoda</taxon>
        <taxon>Insecta</taxon>
        <taxon>Pterygota</taxon>
        <taxon>Neoptera</taxon>
        <taxon>Polyneoptera</taxon>
        <taxon>Phasmatodea</taxon>
        <taxon>Verophasmatodea</taxon>
        <taxon>Anareolatae</taxon>
        <taxon>Phasmatidae</taxon>
        <taxon>Eurycanthinae</taxon>
        <taxon>Dryococelus</taxon>
    </lineage>
</organism>
<evidence type="ECO:0000313" key="3">
    <source>
        <dbReference type="Proteomes" id="UP001159363"/>
    </source>
</evidence>
<proteinExistence type="predicted"/>
<protein>
    <recommendedName>
        <fullName evidence="1">DDE-1 domain-containing protein</fullName>
    </recommendedName>
</protein>
<accession>A0ABQ9GDM9</accession>
<dbReference type="Proteomes" id="UP001159363">
    <property type="component" value="Chromosome 12"/>
</dbReference>
<dbReference type="InterPro" id="IPR050863">
    <property type="entry name" value="CenT-Element_Derived"/>
</dbReference>
<comment type="caution">
    <text evidence="2">The sequence shown here is derived from an EMBL/GenBank/DDBJ whole genome shotgun (WGS) entry which is preliminary data.</text>
</comment>
<gene>
    <name evidence="2" type="ORF">PR048_029509</name>
</gene>
<dbReference type="EMBL" id="JARBHB010000013">
    <property type="protein sequence ID" value="KAJ8870486.1"/>
    <property type="molecule type" value="Genomic_DNA"/>
</dbReference>
<name>A0ABQ9GDM9_9NEOP</name>
<dbReference type="InterPro" id="IPR004875">
    <property type="entry name" value="DDE_SF_endonuclease_dom"/>
</dbReference>
<keyword evidence="3" id="KW-1185">Reference proteome</keyword>
<evidence type="ECO:0000259" key="1">
    <source>
        <dbReference type="Pfam" id="PF03184"/>
    </source>
</evidence>
<evidence type="ECO:0000313" key="2">
    <source>
        <dbReference type="EMBL" id="KAJ8870486.1"/>
    </source>
</evidence>
<dbReference type="PANTHER" id="PTHR19303">
    <property type="entry name" value="TRANSPOSON"/>
    <property type="match status" value="1"/>
</dbReference>
<feature type="domain" description="DDE-1" evidence="1">
    <location>
        <begin position="56"/>
        <end position="162"/>
    </location>
</feature>
<reference evidence="2 3" key="1">
    <citation type="submission" date="2023-02" db="EMBL/GenBank/DDBJ databases">
        <title>LHISI_Scaffold_Assembly.</title>
        <authorList>
            <person name="Stuart O.P."/>
            <person name="Cleave R."/>
            <person name="Magrath M.J.L."/>
            <person name="Mikheyev A.S."/>
        </authorList>
    </citation>
    <scope>NUCLEOTIDE SEQUENCE [LARGE SCALE GENOMIC DNA]</scope>
    <source>
        <strain evidence="2">Daus_M_001</strain>
        <tissue evidence="2">Leg muscle</tissue>
    </source>
</reference>
<dbReference type="PANTHER" id="PTHR19303:SF16">
    <property type="entry name" value="JERKY PROTEIN HOMOLOG-LIKE"/>
    <property type="match status" value="1"/>
</dbReference>
<dbReference type="Pfam" id="PF03184">
    <property type="entry name" value="DDE_1"/>
    <property type="match status" value="1"/>
</dbReference>